<dbReference type="AlphaFoldDB" id="A0A137P1C8"/>
<evidence type="ECO:0000313" key="3">
    <source>
        <dbReference type="Proteomes" id="UP000070444"/>
    </source>
</evidence>
<gene>
    <name evidence="2" type="ORF">CONCODRAFT_8789</name>
</gene>
<keyword evidence="1" id="KW-0732">Signal</keyword>
<proteinExistence type="predicted"/>
<evidence type="ECO:0000256" key="1">
    <source>
        <dbReference type="SAM" id="SignalP"/>
    </source>
</evidence>
<feature type="signal peptide" evidence="1">
    <location>
        <begin position="1"/>
        <end position="15"/>
    </location>
</feature>
<accession>A0A137P1C8</accession>
<feature type="chain" id="PRO_5012565572" evidence="1">
    <location>
        <begin position="16"/>
        <end position="83"/>
    </location>
</feature>
<protein>
    <submittedName>
        <fullName evidence="2">Uncharacterized protein</fullName>
    </submittedName>
</protein>
<keyword evidence="3" id="KW-1185">Reference proteome</keyword>
<dbReference type="Proteomes" id="UP000070444">
    <property type="component" value="Unassembled WGS sequence"/>
</dbReference>
<organism evidence="2 3">
    <name type="scientific">Conidiobolus coronatus (strain ATCC 28846 / CBS 209.66 / NRRL 28638)</name>
    <name type="common">Delacroixia coronata</name>
    <dbReference type="NCBI Taxonomy" id="796925"/>
    <lineage>
        <taxon>Eukaryota</taxon>
        <taxon>Fungi</taxon>
        <taxon>Fungi incertae sedis</taxon>
        <taxon>Zoopagomycota</taxon>
        <taxon>Entomophthoromycotina</taxon>
        <taxon>Entomophthoromycetes</taxon>
        <taxon>Entomophthorales</taxon>
        <taxon>Ancylistaceae</taxon>
        <taxon>Conidiobolus</taxon>
    </lineage>
</organism>
<sequence length="83" mass="9360">MKFIPALLLTTPLLAANIPEDLGSCLPNYSRCVYGNSKAIRVCEGARWKEYTCPGDNGKCVSRGNAYYSYARYNNFILFTQYC</sequence>
<name>A0A137P1C8_CONC2</name>
<reference evidence="2 3" key="1">
    <citation type="journal article" date="2015" name="Genome Biol. Evol.">
        <title>Phylogenomic analyses indicate that early fungi evolved digesting cell walls of algal ancestors of land plants.</title>
        <authorList>
            <person name="Chang Y."/>
            <person name="Wang S."/>
            <person name="Sekimoto S."/>
            <person name="Aerts A.L."/>
            <person name="Choi C."/>
            <person name="Clum A."/>
            <person name="LaButti K.M."/>
            <person name="Lindquist E.A."/>
            <person name="Yee Ngan C."/>
            <person name="Ohm R.A."/>
            <person name="Salamov A.A."/>
            <person name="Grigoriev I.V."/>
            <person name="Spatafora J.W."/>
            <person name="Berbee M.L."/>
        </authorList>
    </citation>
    <scope>NUCLEOTIDE SEQUENCE [LARGE SCALE GENOMIC DNA]</scope>
    <source>
        <strain evidence="2 3">NRRL 28638</strain>
    </source>
</reference>
<dbReference type="EMBL" id="KQ964557">
    <property type="protein sequence ID" value="KXN68880.1"/>
    <property type="molecule type" value="Genomic_DNA"/>
</dbReference>
<evidence type="ECO:0000313" key="2">
    <source>
        <dbReference type="EMBL" id="KXN68880.1"/>
    </source>
</evidence>